<accession>A0A850H6T7</accession>
<evidence type="ECO:0000313" key="1">
    <source>
        <dbReference type="EMBL" id="NVD44905.1"/>
    </source>
</evidence>
<name>A0A850H6T7_9SPHN</name>
<proteinExistence type="predicted"/>
<dbReference type="EMBL" id="JABWGV010000002">
    <property type="protein sequence ID" value="NVD44905.1"/>
    <property type="molecule type" value="Genomic_DNA"/>
</dbReference>
<organism evidence="1 2">
    <name type="scientific">Qipengyuania atrilutea</name>
    <dbReference type="NCBI Taxonomy" id="2744473"/>
    <lineage>
        <taxon>Bacteria</taxon>
        <taxon>Pseudomonadati</taxon>
        <taxon>Pseudomonadota</taxon>
        <taxon>Alphaproteobacteria</taxon>
        <taxon>Sphingomonadales</taxon>
        <taxon>Erythrobacteraceae</taxon>
        <taxon>Qipengyuania</taxon>
    </lineage>
</organism>
<protein>
    <submittedName>
        <fullName evidence="1">DUF2171 domain-containing protein</fullName>
    </submittedName>
</protein>
<comment type="caution">
    <text evidence="1">The sequence shown here is derived from an EMBL/GenBank/DDBJ whole genome shotgun (WGS) entry which is preliminary data.</text>
</comment>
<dbReference type="InterPro" id="IPR018684">
    <property type="entry name" value="DUF2171"/>
</dbReference>
<dbReference type="AlphaFoldDB" id="A0A850H6T7"/>
<keyword evidence="2" id="KW-1185">Reference proteome</keyword>
<dbReference type="Proteomes" id="UP000561438">
    <property type="component" value="Unassembled WGS sequence"/>
</dbReference>
<sequence>MFEKIRIKEHMEVADSKGQHVGTVDDVEGDNIKLTKSDSGDSMHHMIPLSDVEKIDDNRVYLKDGARIPAGLGNKASV</sequence>
<dbReference type="RefSeq" id="WP_176267194.1">
    <property type="nucleotide sequence ID" value="NZ_JABWGV010000002.1"/>
</dbReference>
<reference evidence="1 2" key="1">
    <citation type="submission" date="2020-06" db="EMBL/GenBank/DDBJ databases">
        <title>Altererythrobacter sp. HHU K3-1.</title>
        <authorList>
            <person name="Zhang D."/>
            <person name="Xue H."/>
        </authorList>
    </citation>
    <scope>NUCLEOTIDE SEQUENCE [LARGE SCALE GENOMIC DNA]</scope>
    <source>
        <strain evidence="1 2">HHU K3-1</strain>
    </source>
</reference>
<gene>
    <name evidence="1" type="ORF">HUV48_07700</name>
</gene>
<dbReference type="Pfam" id="PF09939">
    <property type="entry name" value="DUF2171"/>
    <property type="match status" value="1"/>
</dbReference>
<evidence type="ECO:0000313" key="2">
    <source>
        <dbReference type="Proteomes" id="UP000561438"/>
    </source>
</evidence>